<dbReference type="InterPro" id="IPR037191">
    <property type="entry name" value="VPS9_dom_sf"/>
</dbReference>
<evidence type="ECO:0000313" key="5">
    <source>
        <dbReference type="Proteomes" id="UP000794436"/>
    </source>
</evidence>
<feature type="region of interest" description="Disordered" evidence="1">
    <location>
        <begin position="629"/>
        <end position="669"/>
    </location>
</feature>
<feature type="compositionally biased region" description="Acidic residues" evidence="1">
    <location>
        <begin position="639"/>
        <end position="661"/>
    </location>
</feature>
<gene>
    <name evidence="4" type="ORF">Poli38472_011982</name>
</gene>
<proteinExistence type="predicted"/>
<dbReference type="InterPro" id="IPR003123">
    <property type="entry name" value="VPS9"/>
</dbReference>
<keyword evidence="5" id="KW-1185">Reference proteome</keyword>
<dbReference type="Proteomes" id="UP000794436">
    <property type="component" value="Unassembled WGS sequence"/>
</dbReference>
<reference evidence="4" key="1">
    <citation type="submission" date="2019-03" db="EMBL/GenBank/DDBJ databases">
        <title>Long read genome sequence of the mycoparasitic Pythium oligandrum ATCC 38472 isolated from sugarbeet rhizosphere.</title>
        <authorList>
            <person name="Gaulin E."/>
        </authorList>
    </citation>
    <scope>NUCLEOTIDE SEQUENCE</scope>
    <source>
        <strain evidence="4">ATCC 38472_TT</strain>
    </source>
</reference>
<evidence type="ECO:0000256" key="2">
    <source>
        <dbReference type="SAM" id="Phobius"/>
    </source>
</evidence>
<protein>
    <recommendedName>
        <fullName evidence="3">VPS9 domain-containing protein</fullName>
    </recommendedName>
</protein>
<sequence length="669" mass="73242">MAPYVNLSSFLEESRHWCADALHGHSFHRVALSELSAVQHSRLFFRDCLVCEQRVLSVGKTTRKRKSPVIRGSPCLFPPPPSVATAKGDVIKTSGLERKGSRGSETLSAKSGVEVICQCLDCGNYVHRECLSDVHAHRRCRGHDMLIPQCPQATRKTQQEKKRSASVSVAAPVLFPPPDPIIKRVASVKRKYSSNTTIASLIEELSEDGGRKDKAKKTKPTAANVARRIAPFLAAGGVIGAIALGPAAGVLAGLNMLIAGVGVESMVAGLGITAATAAATATHQIKKKQEKKKLREEMKSGAWAMQICWKCKQSFQGTQSDELFRKDAELLRRFQLPRRPAVMPEESSTDQFAPSKDDIYALLFGVFSASSEFLTQVNVELGKAFMERFEGRNRGTSAYVKAKWCKETLQDAKMYVAHLTGVTMQIIPSLSSTDDAIVCCSQAVERLVFDDIYKTVIGTVDVMFADENLVFNASLNEIRARDQSITQLITEALGDSASSLMGDHLQQAERKMIEMMDVATSPLHKLELLCSAFRSICCFADQLHQTASNADILIPIVCAVLISSKQFTTKEYSELRAERGGNFVSQIAFISFFTEGGGKGVEGYVLTTFQAAIQVIAAVDLTKGPAKELELFPTPRSTDDEDSNDDDEAYAAEDEDDESEQFFDARTRP</sequence>
<dbReference type="SUPFAM" id="SSF109993">
    <property type="entry name" value="VPS9 domain"/>
    <property type="match status" value="1"/>
</dbReference>
<keyword evidence="2" id="KW-0812">Transmembrane</keyword>
<dbReference type="Gene3D" id="1.20.1050.80">
    <property type="entry name" value="VPS9 domain"/>
    <property type="match status" value="1"/>
</dbReference>
<keyword evidence="2" id="KW-1133">Transmembrane helix</keyword>
<dbReference type="Pfam" id="PF02204">
    <property type="entry name" value="VPS9"/>
    <property type="match status" value="1"/>
</dbReference>
<dbReference type="OrthoDB" id="10264848at2759"/>
<feature type="transmembrane region" description="Helical" evidence="2">
    <location>
        <begin position="229"/>
        <end position="254"/>
    </location>
</feature>
<comment type="caution">
    <text evidence="4">The sequence shown here is derived from an EMBL/GenBank/DDBJ whole genome shotgun (WGS) entry which is preliminary data.</text>
</comment>
<feature type="domain" description="VPS9" evidence="3">
    <location>
        <begin position="479"/>
        <end position="625"/>
    </location>
</feature>
<feature type="transmembrane region" description="Helical" evidence="2">
    <location>
        <begin position="266"/>
        <end position="285"/>
    </location>
</feature>
<dbReference type="AlphaFoldDB" id="A0A8K1CQJ5"/>
<organism evidence="4 5">
    <name type="scientific">Pythium oligandrum</name>
    <name type="common">Mycoparasitic fungus</name>
    <dbReference type="NCBI Taxonomy" id="41045"/>
    <lineage>
        <taxon>Eukaryota</taxon>
        <taxon>Sar</taxon>
        <taxon>Stramenopiles</taxon>
        <taxon>Oomycota</taxon>
        <taxon>Peronosporomycetes</taxon>
        <taxon>Pythiales</taxon>
        <taxon>Pythiaceae</taxon>
        <taxon>Pythium</taxon>
    </lineage>
</organism>
<dbReference type="EMBL" id="SPLM01000006">
    <property type="protein sequence ID" value="TMW66866.1"/>
    <property type="molecule type" value="Genomic_DNA"/>
</dbReference>
<name>A0A8K1CQJ5_PYTOL</name>
<dbReference type="PROSITE" id="PS51205">
    <property type="entry name" value="VPS9"/>
    <property type="match status" value="1"/>
</dbReference>
<accession>A0A8K1CQJ5</accession>
<keyword evidence="2" id="KW-0472">Membrane</keyword>
<evidence type="ECO:0000259" key="3">
    <source>
        <dbReference type="PROSITE" id="PS51205"/>
    </source>
</evidence>
<evidence type="ECO:0000313" key="4">
    <source>
        <dbReference type="EMBL" id="TMW66866.1"/>
    </source>
</evidence>
<evidence type="ECO:0000256" key="1">
    <source>
        <dbReference type="SAM" id="MobiDB-lite"/>
    </source>
</evidence>